<feature type="compositionally biased region" description="Basic residues" evidence="1">
    <location>
        <begin position="266"/>
        <end position="277"/>
    </location>
</feature>
<organism evidence="2 3">
    <name type="scientific">Leucosporidium creatinivorum</name>
    <dbReference type="NCBI Taxonomy" id="106004"/>
    <lineage>
        <taxon>Eukaryota</taxon>
        <taxon>Fungi</taxon>
        <taxon>Dikarya</taxon>
        <taxon>Basidiomycota</taxon>
        <taxon>Pucciniomycotina</taxon>
        <taxon>Microbotryomycetes</taxon>
        <taxon>Leucosporidiales</taxon>
        <taxon>Leucosporidium</taxon>
    </lineage>
</organism>
<feature type="compositionally biased region" description="Acidic residues" evidence="1">
    <location>
        <begin position="288"/>
        <end position="298"/>
    </location>
</feature>
<sequence length="315" mass="35022">MTEPMYHLALASRFAHPLTSTSIEGCVSASVTSRGKACKIFKRVDQQHAVSFACTSWIESEEEEEFAVLLADNRTHHWTATYVTLEVDGEQVCAVMMDRNGPPLCYPVGDRRRECCFFGYEETDEQGYAIPFRFRRVEGTSSSSGTIRLELHHVKPIDPSSHIGSAPTASVGMGVLGSHVLGGDEPAVTPGQLGARFIYLNRPRGPFLIFEWRYREDVSRLARQHKLPPLYVGLAPLIPSFTSGEVDCITLSDDEQSAPPPPARSLPKKKNKKKRVRNLTPMSLLSSDDGEVEIVEAEPSEKRRRVAEPTPEVVR</sequence>
<keyword evidence="3" id="KW-1185">Reference proteome</keyword>
<comment type="caution">
    <text evidence="2">The sequence shown here is derived from an EMBL/GenBank/DDBJ whole genome shotgun (WGS) entry which is preliminary data.</text>
</comment>
<feature type="region of interest" description="Disordered" evidence="1">
    <location>
        <begin position="251"/>
        <end position="315"/>
    </location>
</feature>
<accession>A0A1Y2F756</accession>
<gene>
    <name evidence="2" type="ORF">BCR35DRAFT_331971</name>
</gene>
<reference evidence="2 3" key="1">
    <citation type="submission" date="2016-07" db="EMBL/GenBank/DDBJ databases">
        <title>Pervasive Adenine N6-methylation of Active Genes in Fungi.</title>
        <authorList>
            <consortium name="DOE Joint Genome Institute"/>
            <person name="Mondo S.J."/>
            <person name="Dannebaum R.O."/>
            <person name="Kuo R.C."/>
            <person name="Labutti K."/>
            <person name="Haridas S."/>
            <person name="Kuo A."/>
            <person name="Salamov A."/>
            <person name="Ahrendt S.R."/>
            <person name="Lipzen A."/>
            <person name="Sullivan W."/>
            <person name="Andreopoulos W.B."/>
            <person name="Clum A."/>
            <person name="Lindquist E."/>
            <person name="Daum C."/>
            <person name="Ramamoorthy G.K."/>
            <person name="Gryganskyi A."/>
            <person name="Culley D."/>
            <person name="Magnuson J.K."/>
            <person name="James T.Y."/>
            <person name="O'Malley M.A."/>
            <person name="Stajich J.E."/>
            <person name="Spatafora J.W."/>
            <person name="Visel A."/>
            <person name="Grigoriev I.V."/>
        </authorList>
    </citation>
    <scope>NUCLEOTIDE SEQUENCE [LARGE SCALE GENOMIC DNA]</scope>
    <source>
        <strain evidence="2 3">62-1032</strain>
    </source>
</reference>
<evidence type="ECO:0000313" key="3">
    <source>
        <dbReference type="Proteomes" id="UP000193467"/>
    </source>
</evidence>
<protein>
    <submittedName>
        <fullName evidence="2">Uncharacterized protein</fullName>
    </submittedName>
</protein>
<name>A0A1Y2F756_9BASI</name>
<evidence type="ECO:0000256" key="1">
    <source>
        <dbReference type="SAM" id="MobiDB-lite"/>
    </source>
</evidence>
<dbReference type="InParanoid" id="A0A1Y2F756"/>
<proteinExistence type="predicted"/>
<dbReference type="EMBL" id="MCGR01000026">
    <property type="protein sequence ID" value="ORY79723.1"/>
    <property type="molecule type" value="Genomic_DNA"/>
</dbReference>
<dbReference type="AlphaFoldDB" id="A0A1Y2F756"/>
<evidence type="ECO:0000313" key="2">
    <source>
        <dbReference type="EMBL" id="ORY79723.1"/>
    </source>
</evidence>
<dbReference type="Proteomes" id="UP000193467">
    <property type="component" value="Unassembled WGS sequence"/>
</dbReference>